<proteinExistence type="predicted"/>
<dbReference type="InterPro" id="IPR009050">
    <property type="entry name" value="Globin-like_sf"/>
</dbReference>
<protein>
    <submittedName>
        <fullName evidence="1">Globin</fullName>
    </submittedName>
</protein>
<keyword evidence="2" id="KW-1185">Reference proteome</keyword>
<gene>
    <name evidence="1" type="ORF">EDI28_10220</name>
</gene>
<sequence>MDIHEVFNDSYARCNQHPRFFETFYELFCQKDDKFRLMFANVDMQKQITMLKASITIILLAPISDSARESIRFFGKRHGPQGIGVSPLDYDIWLDCLLETVHQCDPYYTPDVEKAWRECFWLGIEIMKEECET</sequence>
<dbReference type="EMBL" id="RJLM01000003">
    <property type="protein sequence ID" value="RWX55715.1"/>
    <property type="molecule type" value="Genomic_DNA"/>
</dbReference>
<comment type="caution">
    <text evidence="1">The sequence shown here is derived from an EMBL/GenBank/DDBJ whole genome shotgun (WGS) entry which is preliminary data.</text>
</comment>
<dbReference type="GO" id="GO:0020037">
    <property type="term" value="F:heme binding"/>
    <property type="evidence" value="ECO:0007669"/>
    <property type="project" value="InterPro"/>
</dbReference>
<evidence type="ECO:0000313" key="2">
    <source>
        <dbReference type="Proteomes" id="UP000287563"/>
    </source>
</evidence>
<organism evidence="1 2">
    <name type="scientific">Photobacterium chitinilyticum</name>
    <dbReference type="NCBI Taxonomy" id="2485123"/>
    <lineage>
        <taxon>Bacteria</taxon>
        <taxon>Pseudomonadati</taxon>
        <taxon>Pseudomonadota</taxon>
        <taxon>Gammaproteobacteria</taxon>
        <taxon>Vibrionales</taxon>
        <taxon>Vibrionaceae</taxon>
        <taxon>Photobacterium</taxon>
    </lineage>
</organism>
<reference evidence="1 2" key="1">
    <citation type="submission" date="2018-11" db="EMBL/GenBank/DDBJ databases">
        <title>Photobacterium sp. BEI247 sp. nov., a marine bacterium isolated from Yongle Blue Hole in the South China Sea.</title>
        <authorList>
            <person name="Wang X."/>
        </authorList>
    </citation>
    <scope>NUCLEOTIDE SEQUENCE [LARGE SCALE GENOMIC DNA]</scope>
    <source>
        <strain evidence="2">BEI247</strain>
    </source>
</reference>
<evidence type="ECO:0000313" key="1">
    <source>
        <dbReference type="EMBL" id="RWX55715.1"/>
    </source>
</evidence>
<dbReference type="OrthoDB" id="980856at2"/>
<dbReference type="SUPFAM" id="SSF46458">
    <property type="entry name" value="Globin-like"/>
    <property type="match status" value="1"/>
</dbReference>
<accession>A0A444JRI5</accession>
<dbReference type="Proteomes" id="UP000287563">
    <property type="component" value="Unassembled WGS sequence"/>
</dbReference>
<dbReference type="RefSeq" id="WP_128783738.1">
    <property type="nucleotide sequence ID" value="NZ_RJLM01000003.1"/>
</dbReference>
<dbReference type="Gene3D" id="1.10.490.10">
    <property type="entry name" value="Globins"/>
    <property type="match status" value="1"/>
</dbReference>
<dbReference type="InterPro" id="IPR012292">
    <property type="entry name" value="Globin/Proto"/>
</dbReference>
<dbReference type="AlphaFoldDB" id="A0A444JRI5"/>
<dbReference type="GO" id="GO:0019825">
    <property type="term" value="F:oxygen binding"/>
    <property type="evidence" value="ECO:0007669"/>
    <property type="project" value="InterPro"/>
</dbReference>
<name>A0A444JRI5_9GAMM</name>